<protein>
    <submittedName>
        <fullName evidence="3">B30.2/SPRY domain-containing protein</fullName>
    </submittedName>
</protein>
<keyword evidence="2" id="KW-1185">Reference proteome</keyword>
<dbReference type="SUPFAM" id="SSF49899">
    <property type="entry name" value="Concanavalin A-like lectins/glucanases"/>
    <property type="match status" value="1"/>
</dbReference>
<sequence length="111" mass="12356">MVELYMLRLAIQRLTARFFYGHEVEGCSYTANGRPFIVGKPLFGVGDIVGCGVNLATRQIIYTKNGQRLDTANLFVNSAAKLFPRVMLFNPGDKIEANFGPNFKFDFADGI</sequence>
<proteinExistence type="predicted"/>
<dbReference type="Proteomes" id="UP000887572">
    <property type="component" value="Unplaced"/>
</dbReference>
<feature type="domain" description="B30.2/SPRY" evidence="1">
    <location>
        <begin position="1"/>
        <end position="104"/>
    </location>
</feature>
<dbReference type="Pfam" id="PF00622">
    <property type="entry name" value="SPRY"/>
    <property type="match status" value="1"/>
</dbReference>
<dbReference type="InterPro" id="IPR003877">
    <property type="entry name" value="SPRY_dom"/>
</dbReference>
<evidence type="ECO:0000259" key="1">
    <source>
        <dbReference type="PROSITE" id="PS50188"/>
    </source>
</evidence>
<dbReference type="InterPro" id="IPR044736">
    <property type="entry name" value="Gid1/RanBPM/SPLA_SPRY"/>
</dbReference>
<dbReference type="Gene3D" id="2.60.120.920">
    <property type="match status" value="1"/>
</dbReference>
<dbReference type="InterPro" id="IPR001870">
    <property type="entry name" value="B30.2/SPRY"/>
</dbReference>
<evidence type="ECO:0000313" key="3">
    <source>
        <dbReference type="WBParaSite" id="Gr19_v10_g9759.t1"/>
    </source>
</evidence>
<dbReference type="AlphaFoldDB" id="A0A914IFH2"/>
<organism evidence="2 3">
    <name type="scientific">Globodera rostochiensis</name>
    <name type="common">Golden nematode worm</name>
    <name type="synonym">Heterodera rostochiensis</name>
    <dbReference type="NCBI Taxonomy" id="31243"/>
    <lineage>
        <taxon>Eukaryota</taxon>
        <taxon>Metazoa</taxon>
        <taxon>Ecdysozoa</taxon>
        <taxon>Nematoda</taxon>
        <taxon>Chromadorea</taxon>
        <taxon>Rhabditida</taxon>
        <taxon>Tylenchina</taxon>
        <taxon>Tylenchomorpha</taxon>
        <taxon>Tylenchoidea</taxon>
        <taxon>Heteroderidae</taxon>
        <taxon>Heteroderinae</taxon>
        <taxon>Globodera</taxon>
    </lineage>
</organism>
<name>A0A914IFH2_GLORO</name>
<dbReference type="WBParaSite" id="Gr19_v10_g9759.t1">
    <property type="protein sequence ID" value="Gr19_v10_g9759.t1"/>
    <property type="gene ID" value="Gr19_v10_g9759"/>
</dbReference>
<reference evidence="3" key="1">
    <citation type="submission" date="2022-11" db="UniProtKB">
        <authorList>
            <consortium name="WormBaseParasite"/>
        </authorList>
    </citation>
    <scope>IDENTIFICATION</scope>
</reference>
<accession>A0A914IFH2</accession>
<evidence type="ECO:0000313" key="2">
    <source>
        <dbReference type="Proteomes" id="UP000887572"/>
    </source>
</evidence>
<dbReference type="PROSITE" id="PS50188">
    <property type="entry name" value="B302_SPRY"/>
    <property type="match status" value="1"/>
</dbReference>
<dbReference type="CDD" id="cd12885">
    <property type="entry name" value="SPRY_RanBP_like"/>
    <property type="match status" value="1"/>
</dbReference>
<dbReference type="InterPro" id="IPR043136">
    <property type="entry name" value="B30.2/SPRY_sf"/>
</dbReference>
<dbReference type="InterPro" id="IPR013320">
    <property type="entry name" value="ConA-like_dom_sf"/>
</dbReference>